<comment type="caution">
    <text evidence="1">The sequence shown here is derived from an EMBL/GenBank/DDBJ whole genome shotgun (WGS) entry which is preliminary data.</text>
</comment>
<sequence length="225" mass="25164">MKKSILLSLFVAVGLVGCGNSSDDTKPDPKVEKSALYVNVHYEQAKNLTQNSALLKGYDFGVLTHINGNEFYQTLIPFGDNLELSKKGFNNKVTVDEEKGINLDPDVIHPVTIESENRKGSLLINVPDDAMNFELRKLETVWESGTKFVDGSNELEIEGGIIRSGKYIFPLTHVSGTFYKFDGEHVTGEHYLLTMYRDNGKLYLNRAMYSKDGKLIQPLDPLVAK</sequence>
<dbReference type="EMBL" id="LVHF01000012">
    <property type="protein sequence ID" value="OAN18685.1"/>
    <property type="molecule type" value="Genomic_DNA"/>
</dbReference>
<keyword evidence="2" id="KW-1185">Reference proteome</keyword>
<protein>
    <recommendedName>
        <fullName evidence="3">Lipoprotein</fullName>
    </recommendedName>
</protein>
<organism evidence="1 2">
    <name type="scientific">Photobacterium jeanii</name>
    <dbReference type="NCBI Taxonomy" id="858640"/>
    <lineage>
        <taxon>Bacteria</taxon>
        <taxon>Pseudomonadati</taxon>
        <taxon>Pseudomonadota</taxon>
        <taxon>Gammaproteobacteria</taxon>
        <taxon>Vibrionales</taxon>
        <taxon>Vibrionaceae</taxon>
        <taxon>Photobacterium</taxon>
    </lineage>
</organism>
<dbReference type="RefSeq" id="WP_068329899.1">
    <property type="nucleotide sequence ID" value="NZ_LVHF01000012.1"/>
</dbReference>
<accession>A0A178KP34</accession>
<proteinExistence type="predicted"/>
<gene>
    <name evidence="1" type="ORF">A3K86_07300</name>
</gene>
<dbReference type="AlphaFoldDB" id="A0A178KP34"/>
<reference evidence="1 2" key="1">
    <citation type="submission" date="2016-03" db="EMBL/GenBank/DDBJ databases">
        <title>Photobacterium proteolyticum sp. nov. a protease producing bacterium isolated from ocean sediments of Laizhou Bay.</title>
        <authorList>
            <person name="Li Y."/>
        </authorList>
    </citation>
    <scope>NUCLEOTIDE SEQUENCE [LARGE SCALE GENOMIC DNA]</scope>
    <source>
        <strain evidence="1 2">R-40508</strain>
    </source>
</reference>
<evidence type="ECO:0000313" key="1">
    <source>
        <dbReference type="EMBL" id="OAN18685.1"/>
    </source>
</evidence>
<dbReference type="Proteomes" id="UP000078503">
    <property type="component" value="Unassembled WGS sequence"/>
</dbReference>
<name>A0A178KP34_9GAMM</name>
<dbReference type="OrthoDB" id="9915587at2"/>
<evidence type="ECO:0008006" key="3">
    <source>
        <dbReference type="Google" id="ProtNLM"/>
    </source>
</evidence>
<evidence type="ECO:0000313" key="2">
    <source>
        <dbReference type="Proteomes" id="UP000078503"/>
    </source>
</evidence>
<dbReference type="PROSITE" id="PS51257">
    <property type="entry name" value="PROKAR_LIPOPROTEIN"/>
    <property type="match status" value="1"/>
</dbReference>